<dbReference type="InterPro" id="IPR036691">
    <property type="entry name" value="Endo/exonu/phosph_ase_sf"/>
</dbReference>
<gene>
    <name evidence="1" type="ORF">HICCMSTLAB_LOCUS11170</name>
</gene>
<reference evidence="1" key="1">
    <citation type="submission" date="2021-04" db="EMBL/GenBank/DDBJ databases">
        <authorList>
            <person name="Chebbi M.A.C M."/>
        </authorList>
    </citation>
    <scope>NUCLEOTIDE SEQUENCE</scope>
</reference>
<accession>A0A8J2HIS5</accession>
<dbReference type="Proteomes" id="UP000786811">
    <property type="component" value="Unassembled WGS sequence"/>
</dbReference>
<dbReference type="Gene3D" id="3.60.10.10">
    <property type="entry name" value="Endonuclease/exonuclease/phosphatase"/>
    <property type="match status" value="1"/>
</dbReference>
<dbReference type="SUPFAM" id="SSF56219">
    <property type="entry name" value="DNase I-like"/>
    <property type="match status" value="1"/>
</dbReference>
<dbReference type="EMBL" id="CAJNRD030001123">
    <property type="protein sequence ID" value="CAG5102760.1"/>
    <property type="molecule type" value="Genomic_DNA"/>
</dbReference>
<name>A0A8J2HIS5_COTCN</name>
<organism evidence="1 2">
    <name type="scientific">Cotesia congregata</name>
    <name type="common">Parasitoid wasp</name>
    <name type="synonym">Apanteles congregatus</name>
    <dbReference type="NCBI Taxonomy" id="51543"/>
    <lineage>
        <taxon>Eukaryota</taxon>
        <taxon>Metazoa</taxon>
        <taxon>Ecdysozoa</taxon>
        <taxon>Arthropoda</taxon>
        <taxon>Hexapoda</taxon>
        <taxon>Insecta</taxon>
        <taxon>Pterygota</taxon>
        <taxon>Neoptera</taxon>
        <taxon>Endopterygota</taxon>
        <taxon>Hymenoptera</taxon>
        <taxon>Apocrita</taxon>
        <taxon>Ichneumonoidea</taxon>
        <taxon>Braconidae</taxon>
        <taxon>Microgastrinae</taxon>
        <taxon>Cotesia</taxon>
    </lineage>
</organism>
<comment type="caution">
    <text evidence="1">The sequence shown here is derived from an EMBL/GenBank/DDBJ whole genome shotgun (WGS) entry which is preliminary data.</text>
</comment>
<dbReference type="OrthoDB" id="7989680at2759"/>
<sequence length="157" mass="18010">MTEFVINHQIDIALISETKLHSKHRLSFNDHRLIGTNIPNAKNGGGTAILINKKFDFTPITYPNSLTNKVIEYTAIKLNVKNKKTFLIFSIYAAYSKTNNHGILLNRWEEKNNITHKTTLHNPKRPTYPSAGSYLDHCLADTRIQLKDLRPNRKLVN</sequence>
<dbReference type="AlphaFoldDB" id="A0A8J2HIS5"/>
<protein>
    <submittedName>
        <fullName evidence="1">Uncharacterized protein</fullName>
    </submittedName>
</protein>
<keyword evidence="2" id="KW-1185">Reference proteome</keyword>
<evidence type="ECO:0000313" key="2">
    <source>
        <dbReference type="Proteomes" id="UP000786811"/>
    </source>
</evidence>
<evidence type="ECO:0000313" key="1">
    <source>
        <dbReference type="EMBL" id="CAG5102760.1"/>
    </source>
</evidence>
<proteinExistence type="predicted"/>